<keyword evidence="5" id="KW-0131">Cell cycle</keyword>
<dbReference type="InterPro" id="IPR016158">
    <property type="entry name" value="Cullin_homology"/>
</dbReference>
<dbReference type="PROSITE" id="PS50069">
    <property type="entry name" value="CULLIN_2"/>
    <property type="match status" value="1"/>
</dbReference>
<dbReference type="SUPFAM" id="SSF46785">
    <property type="entry name" value="Winged helix' DNA-binding domain"/>
    <property type="match status" value="1"/>
</dbReference>
<evidence type="ECO:0000259" key="7">
    <source>
        <dbReference type="PROSITE" id="PS50069"/>
    </source>
</evidence>
<dbReference type="PANTHER" id="PTHR45957">
    <property type="entry name" value="ANAPHASE-PROMOTING COMPLEX SUBUNIT 2"/>
    <property type="match status" value="1"/>
</dbReference>
<accession>A0A8H5EY13</accession>
<gene>
    <name evidence="8" type="ORF">D9619_006261</name>
</gene>
<comment type="similarity">
    <text evidence="6">Belongs to the cullin family.</text>
</comment>
<dbReference type="Pfam" id="PF25773">
    <property type="entry name" value="TPR_ANAPC2"/>
    <property type="match status" value="1"/>
</dbReference>
<dbReference type="Proteomes" id="UP000567179">
    <property type="component" value="Unassembled WGS sequence"/>
</dbReference>
<keyword evidence="4" id="KW-0833">Ubl conjugation pathway</keyword>
<proteinExistence type="inferred from homology"/>
<dbReference type="GO" id="GO:0006511">
    <property type="term" value="P:ubiquitin-dependent protein catabolic process"/>
    <property type="evidence" value="ECO:0007669"/>
    <property type="project" value="InterPro"/>
</dbReference>
<evidence type="ECO:0000313" key="8">
    <source>
        <dbReference type="EMBL" id="KAF5316604.1"/>
    </source>
</evidence>
<evidence type="ECO:0000313" key="9">
    <source>
        <dbReference type="Proteomes" id="UP000567179"/>
    </source>
</evidence>
<dbReference type="PANTHER" id="PTHR45957:SF1">
    <property type="entry name" value="ANAPHASE-PROMOTING COMPLEX SUBUNIT 2"/>
    <property type="match status" value="1"/>
</dbReference>
<dbReference type="Pfam" id="PF08672">
    <property type="entry name" value="ANAPC2"/>
    <property type="match status" value="1"/>
</dbReference>
<dbReference type="SUPFAM" id="SSF75632">
    <property type="entry name" value="Cullin homology domain"/>
    <property type="match status" value="1"/>
</dbReference>
<dbReference type="InterPro" id="IPR036390">
    <property type="entry name" value="WH_DNA-bd_sf"/>
</dbReference>
<evidence type="ECO:0000256" key="5">
    <source>
        <dbReference type="ARBA" id="ARBA00023306"/>
    </source>
</evidence>
<feature type="domain" description="Cullin family profile" evidence="7">
    <location>
        <begin position="450"/>
        <end position="656"/>
    </location>
</feature>
<evidence type="ECO:0000256" key="2">
    <source>
        <dbReference type="ARBA" id="ARBA00022618"/>
    </source>
</evidence>
<dbReference type="Gene3D" id="1.10.10.10">
    <property type="entry name" value="Winged helix-like DNA-binding domain superfamily/Winged helix DNA-binding domain"/>
    <property type="match status" value="1"/>
</dbReference>
<name>A0A8H5EY13_9AGAR</name>
<keyword evidence="9" id="KW-1185">Reference proteome</keyword>
<reference evidence="8 9" key="1">
    <citation type="journal article" date="2020" name="ISME J.">
        <title>Uncovering the hidden diversity of litter-decomposition mechanisms in mushroom-forming fungi.</title>
        <authorList>
            <person name="Floudas D."/>
            <person name="Bentzer J."/>
            <person name="Ahren D."/>
            <person name="Johansson T."/>
            <person name="Persson P."/>
            <person name="Tunlid A."/>
        </authorList>
    </citation>
    <scope>NUCLEOTIDE SEQUENCE [LARGE SCALE GENOMIC DNA]</scope>
    <source>
        <strain evidence="8 9">CBS 101986</strain>
    </source>
</reference>
<sequence>MASNALRSQVGAKWHESFQRLNGDTPGITGLMAFSKAWTIALEYLHPKNIDDVENSVEDVDSDTVGRAFSALIARRRLPLLMESFLDDVQRSFHLVERDIKVYTELYEAEQDDPTSHILKLIQRIMAWYKTWAPPTHLGAIIFSSYTLHFQTCLFAALPPAFSRGFKSLCASLLALPEVDPIDADDHMDETEETEEEFEERRLRRITQMARRRQQEQLRAEQGTAHAGVWMQFEVLGLIDRYENVIASVGYEHIEKHVLAHCTGQWSKPVMERLKGWMADNVVPWMVNVYARDAKTADDARVMLQGVGSRFDFHMNKVLLDLRTREIFEIIVDYPDSKGALQDIHACLQRVDQRANLVSALRQANRKRLLHPGADTRIILQQYVSTIKCLREIDPQGVLLFKVADPIRRYLRERQDTIRCIVANLVGDDDSGDSLLDESEPIQPLQQPDVEDYMDNKWQPEPIDAGPEFRTNKPSDIISTLVSIYDSQDLFVKELQVLLAQRLLAITKAGIDRVERERRNIEILKIRFGEAALQVCEVMLRDMTDSKRIDQHVQSQKTSVLHPTIISRAFWPSLESSDMVMPGQFERLSESYAREFQVFKPDKRLKWLPHLGTVQLEIELEDRTLSVDVPPLEAAFIELFSQKPVWTLDELMPAVGSVARSAAVKALATWVDMGVLKEDPENTFILLEKKEDIVARQKTFVPEEEAAPVMSTEQQQAEQMRMYWKVVLIVIRTLITTYLFRFKFIEGMLTNLGQLPIDRIQSMLKFAPNYDRTVDQLSGLMEAARKEGLVTVQDGTWRLNNR</sequence>
<keyword evidence="3" id="KW-0498">Mitosis</keyword>
<keyword evidence="2" id="KW-0132">Cell division</keyword>
<dbReference type="InterPro" id="IPR057975">
    <property type="entry name" value="TPR_ANAPC2"/>
</dbReference>
<evidence type="ECO:0000256" key="3">
    <source>
        <dbReference type="ARBA" id="ARBA00022776"/>
    </source>
</evidence>
<organism evidence="8 9">
    <name type="scientific">Psilocybe cf. subviscida</name>
    <dbReference type="NCBI Taxonomy" id="2480587"/>
    <lineage>
        <taxon>Eukaryota</taxon>
        <taxon>Fungi</taxon>
        <taxon>Dikarya</taxon>
        <taxon>Basidiomycota</taxon>
        <taxon>Agaricomycotina</taxon>
        <taxon>Agaricomycetes</taxon>
        <taxon>Agaricomycetidae</taxon>
        <taxon>Agaricales</taxon>
        <taxon>Agaricineae</taxon>
        <taxon>Strophariaceae</taxon>
        <taxon>Psilocybe</taxon>
    </lineage>
</organism>
<protein>
    <recommendedName>
        <fullName evidence="1">Anaphase-promoting complex subunit 2</fullName>
    </recommendedName>
</protein>
<dbReference type="GO" id="GO:0005680">
    <property type="term" value="C:anaphase-promoting complex"/>
    <property type="evidence" value="ECO:0007669"/>
    <property type="project" value="TreeGrafter"/>
</dbReference>
<dbReference type="OrthoDB" id="5581181at2759"/>
<dbReference type="SMART" id="SM01013">
    <property type="entry name" value="APC2"/>
    <property type="match status" value="1"/>
</dbReference>
<dbReference type="AlphaFoldDB" id="A0A8H5EY13"/>
<dbReference type="GO" id="GO:0051301">
    <property type="term" value="P:cell division"/>
    <property type="evidence" value="ECO:0007669"/>
    <property type="project" value="UniProtKB-KW"/>
</dbReference>
<evidence type="ECO:0000256" key="4">
    <source>
        <dbReference type="ARBA" id="ARBA00022786"/>
    </source>
</evidence>
<evidence type="ECO:0000256" key="6">
    <source>
        <dbReference type="PROSITE-ProRule" id="PRU00330"/>
    </source>
</evidence>
<dbReference type="SMART" id="SM00182">
    <property type="entry name" value="CULLIN"/>
    <property type="match status" value="1"/>
</dbReference>
<dbReference type="GO" id="GO:0031625">
    <property type="term" value="F:ubiquitin protein ligase binding"/>
    <property type="evidence" value="ECO:0007669"/>
    <property type="project" value="InterPro"/>
</dbReference>
<dbReference type="GO" id="GO:0007091">
    <property type="term" value="P:metaphase/anaphase transition of mitotic cell cycle"/>
    <property type="evidence" value="ECO:0007669"/>
    <property type="project" value="TreeGrafter"/>
</dbReference>
<evidence type="ECO:0000256" key="1">
    <source>
        <dbReference type="ARBA" id="ARBA00016068"/>
    </source>
</evidence>
<comment type="caution">
    <text evidence="8">The sequence shown here is derived from an EMBL/GenBank/DDBJ whole genome shotgun (WGS) entry which is preliminary data.</text>
</comment>
<dbReference type="EMBL" id="JAACJJ010000042">
    <property type="protein sequence ID" value="KAF5316604.1"/>
    <property type="molecule type" value="Genomic_DNA"/>
</dbReference>
<dbReference type="Gene3D" id="3.30.230.130">
    <property type="entry name" value="Cullin, Chain C, Domain 2"/>
    <property type="match status" value="1"/>
</dbReference>
<dbReference type="InterPro" id="IPR014786">
    <property type="entry name" value="ANAPC2_C"/>
</dbReference>
<dbReference type="InterPro" id="IPR044554">
    <property type="entry name" value="ANAPC2"/>
</dbReference>
<dbReference type="InterPro" id="IPR036317">
    <property type="entry name" value="Cullin_homology_sf"/>
</dbReference>
<dbReference type="GO" id="GO:0070979">
    <property type="term" value="P:protein K11-linked ubiquitination"/>
    <property type="evidence" value="ECO:0007669"/>
    <property type="project" value="TreeGrafter"/>
</dbReference>
<dbReference type="Gene3D" id="1.20.1310.10">
    <property type="entry name" value="Cullin Repeats"/>
    <property type="match status" value="1"/>
</dbReference>
<dbReference type="InterPro" id="IPR036388">
    <property type="entry name" value="WH-like_DNA-bd_sf"/>
</dbReference>